<evidence type="ECO:0000256" key="1">
    <source>
        <dbReference type="ARBA" id="ARBA00004651"/>
    </source>
</evidence>
<feature type="transmembrane region" description="Helical" evidence="7">
    <location>
        <begin position="52"/>
        <end position="75"/>
    </location>
</feature>
<dbReference type="PANTHER" id="PTHR23517:SF3">
    <property type="entry name" value="INTEGRAL MEMBRANE TRANSPORT PROTEIN"/>
    <property type="match status" value="1"/>
</dbReference>
<dbReference type="AlphaFoldDB" id="A0A1B7X6B6"/>
<dbReference type="InterPro" id="IPR036259">
    <property type="entry name" value="MFS_trans_sf"/>
</dbReference>
<sequence>MISQNQYNPDSWLVKSTLLLSSTLIVFAAASLTPALPAMQEHFVDLDNAGLWVKLVIAIPSLFIVVGSPVVGVGVDYIGRKSILIISVILFGLFGTLGFFIPSIFGILLSRAVLGFATAGITISVTTLIGDYYSGQTRVQLLGLQTAFIGIGAGTALLIGGILADIDWRNPFLIHLIAFLLLPLILVLIKEPEAIVNKQQSSSTESAEDKSNATIEEQSLEHSHDMNISKKLLAFIYTTALLGELMLYLVPIHLPFYLQAMIGTNAKQNSIAIAAMSLFFIIGSLLFTKVKERLNYITVVILSLSLVSISYEIVGLVNNYALVVFGVGLCGLGEGFLVPNLDSWLTAKVPQTYRGRAVAGLVASTFLGQFLSPIITQPLIQNLDFDLVINYGLVYIISGVVLTVFVFITFIIGQVRKQELQVELLK</sequence>
<dbReference type="Gene3D" id="1.20.1250.20">
    <property type="entry name" value="MFS general substrate transporter like domains"/>
    <property type="match status" value="1"/>
</dbReference>
<gene>
    <name evidence="9" type="ORF">AN484_04530</name>
</gene>
<evidence type="ECO:0000256" key="6">
    <source>
        <dbReference type="ARBA" id="ARBA00023136"/>
    </source>
</evidence>
<protein>
    <recommendedName>
        <fullName evidence="8">Major facilitator superfamily (MFS) profile domain-containing protein</fullName>
    </recommendedName>
</protein>
<dbReference type="InterPro" id="IPR020846">
    <property type="entry name" value="MFS_dom"/>
</dbReference>
<feature type="transmembrane region" description="Helical" evidence="7">
    <location>
        <begin position="107"/>
        <end position="129"/>
    </location>
</feature>
<feature type="transmembrane region" description="Helical" evidence="7">
    <location>
        <begin position="294"/>
        <end position="314"/>
    </location>
</feature>
<evidence type="ECO:0000256" key="4">
    <source>
        <dbReference type="ARBA" id="ARBA00022692"/>
    </source>
</evidence>
<dbReference type="GO" id="GO:0005886">
    <property type="term" value="C:plasma membrane"/>
    <property type="evidence" value="ECO:0007669"/>
    <property type="project" value="UniProtKB-SubCell"/>
</dbReference>
<comment type="caution">
    <text evidence="9">The sequence shown here is derived from an EMBL/GenBank/DDBJ whole genome shotgun (WGS) entry which is preliminary data.</text>
</comment>
<feature type="transmembrane region" description="Helical" evidence="7">
    <location>
        <begin position="141"/>
        <end position="166"/>
    </location>
</feature>
<dbReference type="GO" id="GO:0022857">
    <property type="term" value="F:transmembrane transporter activity"/>
    <property type="evidence" value="ECO:0007669"/>
    <property type="project" value="InterPro"/>
</dbReference>
<feature type="transmembrane region" description="Helical" evidence="7">
    <location>
        <begin position="392"/>
        <end position="412"/>
    </location>
</feature>
<dbReference type="InterPro" id="IPR005829">
    <property type="entry name" value="Sugar_transporter_CS"/>
</dbReference>
<evidence type="ECO:0000256" key="3">
    <source>
        <dbReference type="ARBA" id="ARBA00022475"/>
    </source>
</evidence>
<keyword evidence="2" id="KW-0813">Transport</keyword>
<feature type="domain" description="Major facilitator superfamily (MFS) profile" evidence="8">
    <location>
        <begin position="14"/>
        <end position="416"/>
    </location>
</feature>
<evidence type="ECO:0000313" key="10">
    <source>
        <dbReference type="Proteomes" id="UP000092093"/>
    </source>
</evidence>
<evidence type="ECO:0000256" key="7">
    <source>
        <dbReference type="SAM" id="Phobius"/>
    </source>
</evidence>
<feature type="transmembrane region" description="Helical" evidence="7">
    <location>
        <begin position="172"/>
        <end position="189"/>
    </location>
</feature>
<comment type="subcellular location">
    <subcellularLocation>
        <location evidence="1">Cell membrane</location>
        <topology evidence="1">Multi-pass membrane protein</topology>
    </subcellularLocation>
</comment>
<dbReference type="PROSITE" id="PS50850">
    <property type="entry name" value="MFS"/>
    <property type="match status" value="1"/>
</dbReference>
<proteinExistence type="predicted"/>
<evidence type="ECO:0000256" key="2">
    <source>
        <dbReference type="ARBA" id="ARBA00022448"/>
    </source>
</evidence>
<feature type="transmembrane region" description="Helical" evidence="7">
    <location>
        <begin position="12"/>
        <end position="32"/>
    </location>
</feature>
<evidence type="ECO:0000256" key="5">
    <source>
        <dbReference type="ARBA" id="ARBA00022989"/>
    </source>
</evidence>
<feature type="transmembrane region" description="Helical" evidence="7">
    <location>
        <begin position="82"/>
        <end position="101"/>
    </location>
</feature>
<dbReference type="CDD" id="cd17473">
    <property type="entry name" value="MFS_arabinose_efflux_permease_like"/>
    <property type="match status" value="1"/>
</dbReference>
<organism evidence="9 10">
    <name type="scientific">Aphanizomenon flos-aquae WA102</name>
    <dbReference type="NCBI Taxonomy" id="1710896"/>
    <lineage>
        <taxon>Bacteria</taxon>
        <taxon>Bacillati</taxon>
        <taxon>Cyanobacteriota</taxon>
        <taxon>Cyanophyceae</taxon>
        <taxon>Nostocales</taxon>
        <taxon>Aphanizomenonaceae</taxon>
        <taxon>Aphanizomenon</taxon>
    </lineage>
</organism>
<dbReference type="Proteomes" id="UP000092093">
    <property type="component" value="Unassembled WGS sequence"/>
</dbReference>
<evidence type="ECO:0000259" key="8">
    <source>
        <dbReference type="PROSITE" id="PS50850"/>
    </source>
</evidence>
<name>A0A1B7X6B6_APHFL</name>
<feature type="transmembrane region" description="Helical" evidence="7">
    <location>
        <begin position="232"/>
        <end position="250"/>
    </location>
</feature>
<dbReference type="EMBL" id="LJOW01000012">
    <property type="protein sequence ID" value="OBQ44894.1"/>
    <property type="molecule type" value="Genomic_DNA"/>
</dbReference>
<dbReference type="InterPro" id="IPR011701">
    <property type="entry name" value="MFS"/>
</dbReference>
<keyword evidence="3" id="KW-1003">Cell membrane</keyword>
<feature type="transmembrane region" description="Helical" evidence="7">
    <location>
        <begin position="270"/>
        <end position="287"/>
    </location>
</feature>
<keyword evidence="5 7" id="KW-1133">Transmembrane helix</keyword>
<feature type="transmembrane region" description="Helical" evidence="7">
    <location>
        <begin position="320"/>
        <end position="338"/>
    </location>
</feature>
<evidence type="ECO:0000313" key="9">
    <source>
        <dbReference type="EMBL" id="OBQ44894.1"/>
    </source>
</evidence>
<dbReference type="PROSITE" id="PS00216">
    <property type="entry name" value="SUGAR_TRANSPORT_1"/>
    <property type="match status" value="1"/>
</dbReference>
<dbReference type="SUPFAM" id="SSF103473">
    <property type="entry name" value="MFS general substrate transporter"/>
    <property type="match status" value="1"/>
</dbReference>
<dbReference type="PANTHER" id="PTHR23517">
    <property type="entry name" value="RESISTANCE PROTEIN MDTM, PUTATIVE-RELATED-RELATED"/>
    <property type="match status" value="1"/>
</dbReference>
<keyword evidence="4 7" id="KW-0812">Transmembrane</keyword>
<reference evidence="9 10" key="1">
    <citation type="submission" date="2015-09" db="EMBL/GenBank/DDBJ databases">
        <title>Aphanizomenon flos-aquae WA102.</title>
        <authorList>
            <person name="Driscoll C."/>
        </authorList>
    </citation>
    <scope>NUCLEOTIDE SEQUENCE [LARGE SCALE GENOMIC DNA]</scope>
    <source>
        <strain evidence="9">WA102</strain>
    </source>
</reference>
<accession>A0A1B7X6B6</accession>
<feature type="transmembrane region" description="Helical" evidence="7">
    <location>
        <begin position="358"/>
        <end position="380"/>
    </location>
</feature>
<dbReference type="Pfam" id="PF07690">
    <property type="entry name" value="MFS_1"/>
    <property type="match status" value="1"/>
</dbReference>
<dbReference type="InterPro" id="IPR050171">
    <property type="entry name" value="MFS_Transporters"/>
</dbReference>
<keyword evidence="6 7" id="KW-0472">Membrane</keyword>